<gene>
    <name evidence="1" type="ORF">A3I39_00660</name>
</gene>
<comment type="caution">
    <text evidence="1">The sequence shown here is derived from an EMBL/GenBank/DDBJ whole genome shotgun (WGS) entry which is preliminary data.</text>
</comment>
<dbReference type="Proteomes" id="UP000178155">
    <property type="component" value="Unassembled WGS sequence"/>
</dbReference>
<organism evidence="1 2">
    <name type="scientific">Candidatus Yanofskybacteria bacterium RIFCSPLOWO2_02_FULL_47_9b</name>
    <dbReference type="NCBI Taxonomy" id="1802708"/>
    <lineage>
        <taxon>Bacteria</taxon>
        <taxon>Candidatus Yanofskyibacteriota</taxon>
    </lineage>
</organism>
<evidence type="ECO:0000313" key="2">
    <source>
        <dbReference type="Proteomes" id="UP000178155"/>
    </source>
</evidence>
<dbReference type="CDD" id="cd22784">
    <property type="entry name" value="DPBB_MltA_YuiC-like"/>
    <property type="match status" value="1"/>
</dbReference>
<proteinExistence type="predicted"/>
<name>A0A1F8H9E7_9BACT</name>
<sequence>MATAYSSSVDETDSTPFITAKGTYVRDGIIAANFLPFGTAVKIPAIYGNKIFVVEDRMNQRFSDRIDLWFPSKQAARQFGKKKVIIEIVS</sequence>
<dbReference type="EMBL" id="MGKW01000017">
    <property type="protein sequence ID" value="OGN34212.1"/>
    <property type="molecule type" value="Genomic_DNA"/>
</dbReference>
<accession>A0A1F8H9E7</accession>
<evidence type="ECO:0008006" key="3">
    <source>
        <dbReference type="Google" id="ProtNLM"/>
    </source>
</evidence>
<dbReference type="AlphaFoldDB" id="A0A1F8H9E7"/>
<protein>
    <recommendedName>
        <fullName evidence="3">3D domain-containing protein</fullName>
    </recommendedName>
</protein>
<evidence type="ECO:0000313" key="1">
    <source>
        <dbReference type="EMBL" id="OGN34212.1"/>
    </source>
</evidence>
<reference evidence="1 2" key="1">
    <citation type="journal article" date="2016" name="Nat. Commun.">
        <title>Thousands of microbial genomes shed light on interconnected biogeochemical processes in an aquifer system.</title>
        <authorList>
            <person name="Anantharaman K."/>
            <person name="Brown C.T."/>
            <person name="Hug L.A."/>
            <person name="Sharon I."/>
            <person name="Castelle C.J."/>
            <person name="Probst A.J."/>
            <person name="Thomas B.C."/>
            <person name="Singh A."/>
            <person name="Wilkins M.J."/>
            <person name="Karaoz U."/>
            <person name="Brodie E.L."/>
            <person name="Williams K.H."/>
            <person name="Hubbard S.S."/>
            <person name="Banfield J.F."/>
        </authorList>
    </citation>
    <scope>NUCLEOTIDE SEQUENCE [LARGE SCALE GENOMIC DNA]</scope>
</reference>